<reference evidence="1 2" key="1">
    <citation type="submission" date="2020-09" db="EMBL/GenBank/DDBJ databases">
        <title>Isolation and identification of active actinomycetes.</title>
        <authorList>
            <person name="Li X."/>
        </authorList>
    </citation>
    <scope>NUCLEOTIDE SEQUENCE [LARGE SCALE GENOMIC DNA]</scope>
    <source>
        <strain evidence="1 2">NEAU-LLC</strain>
    </source>
</reference>
<comment type="caution">
    <text evidence="1">The sequence shown here is derived from an EMBL/GenBank/DDBJ whole genome shotgun (WGS) entry which is preliminary data.</text>
</comment>
<proteinExistence type="predicted"/>
<evidence type="ECO:0000313" key="1">
    <source>
        <dbReference type="EMBL" id="MBD3943749.1"/>
    </source>
</evidence>
<keyword evidence="2" id="KW-1185">Reference proteome</keyword>
<dbReference type="Proteomes" id="UP000598426">
    <property type="component" value="Unassembled WGS sequence"/>
</dbReference>
<evidence type="ECO:0008006" key="3">
    <source>
        <dbReference type="Google" id="ProtNLM"/>
    </source>
</evidence>
<evidence type="ECO:0000313" key="2">
    <source>
        <dbReference type="Proteomes" id="UP000598426"/>
    </source>
</evidence>
<gene>
    <name evidence="1" type="ORF">IF188_18815</name>
</gene>
<organism evidence="1 2">
    <name type="scientific">Microbacterium helvum</name>
    <dbReference type="NCBI Taxonomy" id="2773713"/>
    <lineage>
        <taxon>Bacteria</taxon>
        <taxon>Bacillati</taxon>
        <taxon>Actinomycetota</taxon>
        <taxon>Actinomycetes</taxon>
        <taxon>Micrococcales</taxon>
        <taxon>Microbacteriaceae</taxon>
        <taxon>Microbacterium</taxon>
    </lineage>
</organism>
<accession>A0ABR8NSZ2</accession>
<sequence>MSTDRPTRRARAQRRRGRAFVLSFALVLGILAAVGLAGAAASVAQGPRVTDVSVDPAAAAAASGSRLIVTTTQSLADVDPSQVSVSPETPFQVDTSGRSVGVRFTLPLWDDTEYTVTIDGVASLGGGPTATVTETFRTPKAEMYLLQRGRDDADGKGGDLIYRTDLSGQKAVPVFRHDHIEDFRATASHLVVSVRTDDDQAGLIVTDLDGGNARELPLPGDGFVSNLQSADRGERIGYTFSDANLSADAGRESRLYTASLGDPDAAPVAIEVQGADPRVAEWRFVPDTDSILLLSFDGSLLLTGSDASGSASARASTALGVALGIDGIARGSNEAVVDRPDQESVIDLTDASEVQLVAPEQDLGGSTSVTPLPDGSTIRTAAELDEADVPTGRTTIALVAADGATRMLSEVDDTDAVLQVCVSPSARYVAVLVAPDAVTNPYDLYQLPLPERPETRILEVSDGGQVVALDGAAISWCQVPPAA</sequence>
<protein>
    <recommendedName>
        <fullName evidence="3">SbsA Ig-like domain-containing protein</fullName>
    </recommendedName>
</protein>
<name>A0ABR8NSZ2_9MICO</name>
<dbReference type="EMBL" id="JACXZS010000016">
    <property type="protein sequence ID" value="MBD3943749.1"/>
    <property type="molecule type" value="Genomic_DNA"/>
</dbReference>
<dbReference type="SUPFAM" id="SSF69304">
    <property type="entry name" value="Tricorn protease N-terminal domain"/>
    <property type="match status" value="1"/>
</dbReference>
<dbReference type="RefSeq" id="WP_191173346.1">
    <property type="nucleotide sequence ID" value="NZ_JACXZS010000016.1"/>
</dbReference>